<organism evidence="1 2">
    <name type="scientific">Vararia minispora EC-137</name>
    <dbReference type="NCBI Taxonomy" id="1314806"/>
    <lineage>
        <taxon>Eukaryota</taxon>
        <taxon>Fungi</taxon>
        <taxon>Dikarya</taxon>
        <taxon>Basidiomycota</taxon>
        <taxon>Agaricomycotina</taxon>
        <taxon>Agaricomycetes</taxon>
        <taxon>Russulales</taxon>
        <taxon>Lachnocladiaceae</taxon>
        <taxon>Vararia</taxon>
    </lineage>
</organism>
<dbReference type="EMBL" id="MU273511">
    <property type="protein sequence ID" value="KAI0033834.1"/>
    <property type="molecule type" value="Genomic_DNA"/>
</dbReference>
<reference evidence="1" key="1">
    <citation type="submission" date="2021-02" db="EMBL/GenBank/DDBJ databases">
        <authorList>
            <consortium name="DOE Joint Genome Institute"/>
            <person name="Ahrendt S."/>
            <person name="Looney B.P."/>
            <person name="Miyauchi S."/>
            <person name="Morin E."/>
            <person name="Drula E."/>
            <person name="Courty P.E."/>
            <person name="Chicoki N."/>
            <person name="Fauchery L."/>
            <person name="Kohler A."/>
            <person name="Kuo A."/>
            <person name="Labutti K."/>
            <person name="Pangilinan J."/>
            <person name="Lipzen A."/>
            <person name="Riley R."/>
            <person name="Andreopoulos W."/>
            <person name="He G."/>
            <person name="Johnson J."/>
            <person name="Barry K.W."/>
            <person name="Grigoriev I.V."/>
            <person name="Nagy L."/>
            <person name="Hibbett D."/>
            <person name="Henrissat B."/>
            <person name="Matheny P.B."/>
            <person name="Labbe J."/>
            <person name="Martin F."/>
        </authorList>
    </citation>
    <scope>NUCLEOTIDE SEQUENCE</scope>
    <source>
        <strain evidence="1">EC-137</strain>
    </source>
</reference>
<evidence type="ECO:0000313" key="2">
    <source>
        <dbReference type="Proteomes" id="UP000814128"/>
    </source>
</evidence>
<evidence type="ECO:0000313" key="1">
    <source>
        <dbReference type="EMBL" id="KAI0033834.1"/>
    </source>
</evidence>
<comment type="caution">
    <text evidence="1">The sequence shown here is derived from an EMBL/GenBank/DDBJ whole genome shotgun (WGS) entry which is preliminary data.</text>
</comment>
<keyword evidence="2" id="KW-1185">Reference proteome</keyword>
<dbReference type="Proteomes" id="UP000814128">
    <property type="component" value="Unassembled WGS sequence"/>
</dbReference>
<sequence length="442" mass="49951">MKLSVLHPPTWRSSFVSAIQTSVSAYVASHGRSGVFSVLEQGLLKGRLAIEDKDGAFGFGDDDSSSMLVTMKVHDANLWTRIMISNDLGVSEAYMEGDFEVSSLKDLLNLWLDNKDTLGRLSNLVSSTFAYYSALAINTLGRQTLSMARWNVEIAYDTSNAFFESFLSKEMMYSCALWSDQENGVRGDLTVGPRPGDLEAAQHRKIHNILHKARAALLGCTVDTITLSSGQADMTRRRAVDAGVGDKVHVHLCDYRQLPADFEHAFDALVACEMVEAVGPRHMNEFFRIIDWALKPDRATIVLTATAQPEHRWSQYQPDDFSRHYHWPNTHLPSAISLPNAIQVAVPGKFVLYNIEDHGILDDHAPKHRSYVCRRFEENFHGPVVEELRRRYPSLRADADLQAFKRKWMYMFVYAEVGYARAYTSLNCWTFTRPENPSELCA</sequence>
<gene>
    <name evidence="1" type="ORF">K488DRAFT_77635</name>
</gene>
<protein>
    <submittedName>
        <fullName evidence="1">Cyclopropane-fatty-acyl-phospholipid synthase</fullName>
    </submittedName>
</protein>
<reference evidence="1" key="2">
    <citation type="journal article" date="2022" name="New Phytol.">
        <title>Evolutionary transition to the ectomycorrhizal habit in the genomes of a hyperdiverse lineage of mushroom-forming fungi.</title>
        <authorList>
            <person name="Looney B."/>
            <person name="Miyauchi S."/>
            <person name="Morin E."/>
            <person name="Drula E."/>
            <person name="Courty P.E."/>
            <person name="Kohler A."/>
            <person name="Kuo A."/>
            <person name="LaButti K."/>
            <person name="Pangilinan J."/>
            <person name="Lipzen A."/>
            <person name="Riley R."/>
            <person name="Andreopoulos W."/>
            <person name="He G."/>
            <person name="Johnson J."/>
            <person name="Nolan M."/>
            <person name="Tritt A."/>
            <person name="Barry K.W."/>
            <person name="Grigoriev I.V."/>
            <person name="Nagy L.G."/>
            <person name="Hibbett D."/>
            <person name="Henrissat B."/>
            <person name="Matheny P.B."/>
            <person name="Labbe J."/>
            <person name="Martin F.M."/>
        </authorList>
    </citation>
    <scope>NUCLEOTIDE SEQUENCE</scope>
    <source>
        <strain evidence="1">EC-137</strain>
    </source>
</reference>
<accession>A0ACB8QPQ6</accession>
<proteinExistence type="predicted"/>
<name>A0ACB8QPQ6_9AGAM</name>